<dbReference type="RefSeq" id="WP_189888382.1">
    <property type="nucleotide sequence ID" value="NZ_BMVN01000014.1"/>
</dbReference>
<keyword evidence="2" id="KW-1185">Reference proteome</keyword>
<dbReference type="Proteomes" id="UP000653644">
    <property type="component" value="Unassembled WGS sequence"/>
</dbReference>
<protein>
    <submittedName>
        <fullName evidence="1">Uncharacterized protein</fullName>
    </submittedName>
</protein>
<evidence type="ECO:0000313" key="2">
    <source>
        <dbReference type="Proteomes" id="UP000653644"/>
    </source>
</evidence>
<proteinExistence type="predicted"/>
<name>A0ABQ3CR05_9ACTN</name>
<evidence type="ECO:0000313" key="1">
    <source>
        <dbReference type="EMBL" id="GHA33832.1"/>
    </source>
</evidence>
<accession>A0ABQ3CR05</accession>
<dbReference type="EMBL" id="BMVN01000014">
    <property type="protein sequence ID" value="GHA33832.1"/>
    <property type="molecule type" value="Genomic_DNA"/>
</dbReference>
<comment type="caution">
    <text evidence="1">The sequence shown here is derived from an EMBL/GenBank/DDBJ whole genome shotgun (WGS) entry which is preliminary data.</text>
</comment>
<sequence length="56" mass="5887">MTESDRLTEAQSNLCNTFFALAGDPDSAEAIAAADRALWALDDILAETDGTPSRTG</sequence>
<organism evidence="1 2">
    <name type="scientific">Streptomyces canarius</name>
    <dbReference type="NCBI Taxonomy" id="285453"/>
    <lineage>
        <taxon>Bacteria</taxon>
        <taxon>Bacillati</taxon>
        <taxon>Actinomycetota</taxon>
        <taxon>Actinomycetes</taxon>
        <taxon>Kitasatosporales</taxon>
        <taxon>Streptomycetaceae</taxon>
        <taxon>Streptomyces</taxon>
    </lineage>
</organism>
<reference evidence="2" key="1">
    <citation type="journal article" date="2019" name="Int. J. Syst. Evol. Microbiol.">
        <title>The Global Catalogue of Microorganisms (GCM) 10K type strain sequencing project: providing services to taxonomists for standard genome sequencing and annotation.</title>
        <authorList>
            <consortium name="The Broad Institute Genomics Platform"/>
            <consortium name="The Broad Institute Genome Sequencing Center for Infectious Disease"/>
            <person name="Wu L."/>
            <person name="Ma J."/>
        </authorList>
    </citation>
    <scope>NUCLEOTIDE SEQUENCE [LARGE SCALE GENOMIC DNA]</scope>
    <source>
        <strain evidence="2">JCM 4733</strain>
    </source>
</reference>
<gene>
    <name evidence="1" type="ORF">GCM10010345_42960</name>
</gene>